<evidence type="ECO:0000256" key="3">
    <source>
        <dbReference type="ARBA" id="ARBA00022475"/>
    </source>
</evidence>
<evidence type="ECO:0000256" key="6">
    <source>
        <dbReference type="ARBA" id="ARBA00022927"/>
    </source>
</evidence>
<feature type="compositionally biased region" description="Low complexity" evidence="9">
    <location>
        <begin position="152"/>
        <end position="165"/>
    </location>
</feature>
<evidence type="ECO:0000256" key="7">
    <source>
        <dbReference type="ARBA" id="ARBA00022989"/>
    </source>
</evidence>
<dbReference type="SUPFAM" id="SSF50156">
    <property type="entry name" value="PDZ domain-like"/>
    <property type="match status" value="1"/>
</dbReference>
<accession>A0ABY6DK50</accession>
<protein>
    <recommendedName>
        <fullName evidence="10">Type II secretion system protein GspC N-terminal domain-containing protein</fullName>
    </recommendedName>
</protein>
<evidence type="ECO:0000256" key="9">
    <source>
        <dbReference type="SAM" id="MobiDB-lite"/>
    </source>
</evidence>
<evidence type="ECO:0000313" key="12">
    <source>
        <dbReference type="Proteomes" id="UP001061302"/>
    </source>
</evidence>
<keyword evidence="4" id="KW-0997">Cell inner membrane</keyword>
<keyword evidence="6" id="KW-0653">Protein transport</keyword>
<dbReference type="EMBL" id="CP106753">
    <property type="protein sequence ID" value="UXY14417.1"/>
    <property type="molecule type" value="Genomic_DNA"/>
</dbReference>
<keyword evidence="2" id="KW-0813">Transport</keyword>
<evidence type="ECO:0000256" key="1">
    <source>
        <dbReference type="ARBA" id="ARBA00004533"/>
    </source>
</evidence>
<dbReference type="Gene3D" id="2.30.30.830">
    <property type="match status" value="1"/>
</dbReference>
<keyword evidence="8" id="KW-0472">Membrane</keyword>
<sequence length="265" mass="27541">MAALAELALAGALAWVCAGLLWRLVAPASPDLRLTQPPEPAVQQRPAWVYAPTWFGSAGTAAAPTSLAAKLVAVIAGGEGFSAAIFTGFGPVALAARPGDALQDGVTLLAVERDRARVDNRGRTEEIPLEGADKGILPGTGNIGGGPPPDSGTPSPSQSPASAQQLKITRGVMADAMQSMNIADWSKGLAVSPEGGIYLMDTRQQPFAGLLQLQDGDILKRANGRTLADTSDMSLVYSLFSQQNQVTLEVVRSGSPVTLQYQIQP</sequence>
<feature type="region of interest" description="Disordered" evidence="9">
    <location>
        <begin position="122"/>
        <end position="165"/>
    </location>
</feature>
<evidence type="ECO:0000256" key="2">
    <source>
        <dbReference type="ARBA" id="ARBA00022448"/>
    </source>
</evidence>
<dbReference type="Proteomes" id="UP001061302">
    <property type="component" value="Chromosome"/>
</dbReference>
<feature type="domain" description="Type II secretion system protein GspC N-terminal" evidence="10">
    <location>
        <begin position="10"/>
        <end position="128"/>
    </location>
</feature>
<evidence type="ECO:0000313" key="11">
    <source>
        <dbReference type="EMBL" id="UXY14417.1"/>
    </source>
</evidence>
<evidence type="ECO:0000256" key="4">
    <source>
        <dbReference type="ARBA" id="ARBA00022519"/>
    </source>
</evidence>
<dbReference type="InterPro" id="IPR024961">
    <property type="entry name" value="T2SS_GspC_N"/>
</dbReference>
<comment type="subcellular location">
    <subcellularLocation>
        <location evidence="1">Cell inner membrane</location>
    </subcellularLocation>
</comment>
<gene>
    <name evidence="11" type="ORF">N8I74_13965</name>
</gene>
<reference evidence="11" key="1">
    <citation type="submission" date="2022-10" db="EMBL/GenBank/DDBJ databases">
        <title>Chitiniphilus purpureus sp. nov., a novel chitin-degrading bacterium isolated from crawfish pond sediment.</title>
        <authorList>
            <person name="Li K."/>
        </authorList>
    </citation>
    <scope>NUCLEOTIDE SEQUENCE</scope>
    <source>
        <strain evidence="11">CD1</strain>
    </source>
</reference>
<organism evidence="11 12">
    <name type="scientific">Chitiniphilus purpureus</name>
    <dbReference type="NCBI Taxonomy" id="2981137"/>
    <lineage>
        <taxon>Bacteria</taxon>
        <taxon>Pseudomonadati</taxon>
        <taxon>Pseudomonadota</taxon>
        <taxon>Betaproteobacteria</taxon>
        <taxon>Neisseriales</taxon>
        <taxon>Chitinibacteraceae</taxon>
        <taxon>Chitiniphilus</taxon>
    </lineage>
</organism>
<name>A0ABY6DK50_9NEIS</name>
<dbReference type="Pfam" id="PF11356">
    <property type="entry name" value="T2SSC"/>
    <property type="match status" value="1"/>
</dbReference>
<proteinExistence type="predicted"/>
<evidence type="ECO:0000259" key="10">
    <source>
        <dbReference type="Pfam" id="PF11356"/>
    </source>
</evidence>
<dbReference type="RefSeq" id="WP_263123716.1">
    <property type="nucleotide sequence ID" value="NZ_CP106753.1"/>
</dbReference>
<keyword evidence="3" id="KW-1003">Cell membrane</keyword>
<dbReference type="InterPro" id="IPR036034">
    <property type="entry name" value="PDZ_sf"/>
</dbReference>
<keyword evidence="5" id="KW-0812">Transmembrane</keyword>
<keyword evidence="7" id="KW-1133">Transmembrane helix</keyword>
<evidence type="ECO:0000256" key="5">
    <source>
        <dbReference type="ARBA" id="ARBA00022692"/>
    </source>
</evidence>
<evidence type="ECO:0000256" key="8">
    <source>
        <dbReference type="ARBA" id="ARBA00023136"/>
    </source>
</evidence>
<keyword evidence="12" id="KW-1185">Reference proteome</keyword>
<dbReference type="Gene3D" id="2.30.42.10">
    <property type="match status" value="1"/>
</dbReference>